<sequence>MFFSTFFCIFTAAASVQAAAIGRQHNTGPPVFTATRVYETITDVPPYIVTATTTVIWTQSPSTSIAHPTGPGIPGSPGNTK</sequence>
<feature type="chain" id="PRO_5041968092" evidence="2">
    <location>
        <begin position="19"/>
        <end position="81"/>
    </location>
</feature>
<evidence type="ECO:0000313" key="4">
    <source>
        <dbReference type="Proteomes" id="UP001218188"/>
    </source>
</evidence>
<keyword evidence="2" id="KW-0732">Signal</keyword>
<name>A0AAD6SJF8_9AGAR</name>
<comment type="caution">
    <text evidence="3">The sequence shown here is derived from an EMBL/GenBank/DDBJ whole genome shotgun (WGS) entry which is preliminary data.</text>
</comment>
<reference evidence="3" key="1">
    <citation type="submission" date="2023-03" db="EMBL/GenBank/DDBJ databases">
        <title>Massive genome expansion in bonnet fungi (Mycena s.s.) driven by repeated elements and novel gene families across ecological guilds.</title>
        <authorList>
            <consortium name="Lawrence Berkeley National Laboratory"/>
            <person name="Harder C.B."/>
            <person name="Miyauchi S."/>
            <person name="Viragh M."/>
            <person name="Kuo A."/>
            <person name="Thoen E."/>
            <person name="Andreopoulos B."/>
            <person name="Lu D."/>
            <person name="Skrede I."/>
            <person name="Drula E."/>
            <person name="Henrissat B."/>
            <person name="Morin E."/>
            <person name="Kohler A."/>
            <person name="Barry K."/>
            <person name="LaButti K."/>
            <person name="Morin E."/>
            <person name="Salamov A."/>
            <person name="Lipzen A."/>
            <person name="Mereny Z."/>
            <person name="Hegedus B."/>
            <person name="Baldrian P."/>
            <person name="Stursova M."/>
            <person name="Weitz H."/>
            <person name="Taylor A."/>
            <person name="Grigoriev I.V."/>
            <person name="Nagy L.G."/>
            <person name="Martin F."/>
            <person name="Kauserud H."/>
        </authorList>
    </citation>
    <scope>NUCLEOTIDE SEQUENCE</scope>
    <source>
        <strain evidence="3">CBHHK200</strain>
    </source>
</reference>
<protein>
    <submittedName>
        <fullName evidence="3">Uncharacterized protein</fullName>
    </submittedName>
</protein>
<feature type="signal peptide" evidence="2">
    <location>
        <begin position="1"/>
        <end position="18"/>
    </location>
</feature>
<evidence type="ECO:0000256" key="2">
    <source>
        <dbReference type="SAM" id="SignalP"/>
    </source>
</evidence>
<evidence type="ECO:0000313" key="3">
    <source>
        <dbReference type="EMBL" id="KAJ7026622.1"/>
    </source>
</evidence>
<evidence type="ECO:0000256" key="1">
    <source>
        <dbReference type="SAM" id="MobiDB-lite"/>
    </source>
</evidence>
<gene>
    <name evidence="3" type="ORF">C8F04DRAFT_1267844</name>
</gene>
<dbReference type="EMBL" id="JARJCM010000135">
    <property type="protein sequence ID" value="KAJ7026622.1"/>
    <property type="molecule type" value="Genomic_DNA"/>
</dbReference>
<organism evidence="3 4">
    <name type="scientific">Mycena alexandri</name>
    <dbReference type="NCBI Taxonomy" id="1745969"/>
    <lineage>
        <taxon>Eukaryota</taxon>
        <taxon>Fungi</taxon>
        <taxon>Dikarya</taxon>
        <taxon>Basidiomycota</taxon>
        <taxon>Agaricomycotina</taxon>
        <taxon>Agaricomycetes</taxon>
        <taxon>Agaricomycetidae</taxon>
        <taxon>Agaricales</taxon>
        <taxon>Marasmiineae</taxon>
        <taxon>Mycenaceae</taxon>
        <taxon>Mycena</taxon>
    </lineage>
</organism>
<keyword evidence="4" id="KW-1185">Reference proteome</keyword>
<dbReference type="AlphaFoldDB" id="A0AAD6SJF8"/>
<accession>A0AAD6SJF8</accession>
<proteinExistence type="predicted"/>
<feature type="region of interest" description="Disordered" evidence="1">
    <location>
        <begin position="61"/>
        <end position="81"/>
    </location>
</feature>
<dbReference type="Proteomes" id="UP001218188">
    <property type="component" value="Unassembled WGS sequence"/>
</dbReference>